<dbReference type="EMBL" id="CP054020">
    <property type="protein sequence ID" value="QKI89942.1"/>
    <property type="molecule type" value="Genomic_DNA"/>
</dbReference>
<name>A0A7D4T1H7_9GAMM</name>
<dbReference type="KEGG" id="txa:HQN79_10330"/>
<accession>A0A7D4T1H7</accession>
<dbReference type="AlphaFoldDB" id="A0A7D4T1H7"/>
<dbReference type="Gene3D" id="2.40.10.220">
    <property type="entry name" value="predicted glycosyltransferase like domains"/>
    <property type="match status" value="1"/>
</dbReference>
<dbReference type="InterPro" id="IPR009875">
    <property type="entry name" value="PilZ_domain"/>
</dbReference>
<feature type="domain" description="PilZ" evidence="1">
    <location>
        <begin position="9"/>
        <end position="99"/>
    </location>
</feature>
<proteinExistence type="predicted"/>
<evidence type="ECO:0000313" key="2">
    <source>
        <dbReference type="EMBL" id="QKI89942.1"/>
    </source>
</evidence>
<gene>
    <name evidence="2" type="ORF">HQN79_10330</name>
</gene>
<dbReference type="RefSeq" id="WP_173286241.1">
    <property type="nucleotide sequence ID" value="NZ_CP054020.1"/>
</dbReference>
<protein>
    <submittedName>
        <fullName evidence="2">PilZ domain-containing protein</fullName>
    </submittedName>
</protein>
<dbReference type="Pfam" id="PF07238">
    <property type="entry name" value="PilZ"/>
    <property type="match status" value="1"/>
</dbReference>
<evidence type="ECO:0000259" key="1">
    <source>
        <dbReference type="Pfam" id="PF07238"/>
    </source>
</evidence>
<evidence type="ECO:0000313" key="3">
    <source>
        <dbReference type="Proteomes" id="UP000504724"/>
    </source>
</evidence>
<sequence length="117" mass="13230">MLKNAHGSERRCSPRIAINLPVSLECNEHVLECKLIDISMCGIGLISNATLPVCTPAIIRLKLPNEDGFINMKLQAKITRCTKIREQYLIGLQFVDLSSFHEYELSAFFSYHSRFSA</sequence>
<dbReference type="SUPFAM" id="SSF141371">
    <property type="entry name" value="PilZ domain-like"/>
    <property type="match status" value="1"/>
</dbReference>
<reference evidence="2 3" key="1">
    <citation type="submission" date="2020-05" db="EMBL/GenBank/DDBJ databases">
        <title>Thiomicrorhabdus sediminis sp.nov. and Thiomicrorhabdus xiamenensis sp.nov., novel sulfur-oxidizing bacteria isolated from coastal sediment.</title>
        <authorList>
            <person name="Liu X."/>
        </authorList>
    </citation>
    <scope>NUCLEOTIDE SEQUENCE [LARGE SCALE GENOMIC DNA]</scope>
    <source>
        <strain evidence="2 3">G2</strain>
    </source>
</reference>
<dbReference type="GO" id="GO:0035438">
    <property type="term" value="F:cyclic-di-GMP binding"/>
    <property type="evidence" value="ECO:0007669"/>
    <property type="project" value="InterPro"/>
</dbReference>
<keyword evidence="3" id="KW-1185">Reference proteome</keyword>
<organism evidence="2 3">
    <name type="scientific">Thiomicrorhabdus xiamenensis</name>
    <dbReference type="NCBI Taxonomy" id="2739063"/>
    <lineage>
        <taxon>Bacteria</taxon>
        <taxon>Pseudomonadati</taxon>
        <taxon>Pseudomonadota</taxon>
        <taxon>Gammaproteobacteria</taxon>
        <taxon>Thiotrichales</taxon>
        <taxon>Piscirickettsiaceae</taxon>
        <taxon>Thiomicrorhabdus</taxon>
    </lineage>
</organism>
<dbReference type="Proteomes" id="UP000504724">
    <property type="component" value="Chromosome"/>
</dbReference>